<organism evidence="8 9">
    <name type="scientific">Pinctada imbricata</name>
    <name type="common">Atlantic pearl-oyster</name>
    <name type="synonym">Pinctada martensii</name>
    <dbReference type="NCBI Taxonomy" id="66713"/>
    <lineage>
        <taxon>Eukaryota</taxon>
        <taxon>Metazoa</taxon>
        <taxon>Spiralia</taxon>
        <taxon>Lophotrochozoa</taxon>
        <taxon>Mollusca</taxon>
        <taxon>Bivalvia</taxon>
        <taxon>Autobranchia</taxon>
        <taxon>Pteriomorphia</taxon>
        <taxon>Pterioida</taxon>
        <taxon>Pterioidea</taxon>
        <taxon>Pteriidae</taxon>
        <taxon>Pinctada</taxon>
    </lineage>
</organism>
<evidence type="ECO:0000256" key="4">
    <source>
        <dbReference type="ARBA" id="ARBA00023136"/>
    </source>
</evidence>
<evidence type="ECO:0000259" key="6">
    <source>
        <dbReference type="Pfam" id="PF02931"/>
    </source>
</evidence>
<accession>A0AA88XRB1</accession>
<dbReference type="InterPro" id="IPR038050">
    <property type="entry name" value="Neuro_actylchol_rec"/>
</dbReference>
<protein>
    <submittedName>
        <fullName evidence="8">Uncharacterized protein</fullName>
    </submittedName>
</protein>
<dbReference type="InterPro" id="IPR036719">
    <property type="entry name" value="Neuro-gated_channel_TM_sf"/>
</dbReference>
<dbReference type="GO" id="GO:0005230">
    <property type="term" value="F:extracellular ligand-gated monoatomic ion channel activity"/>
    <property type="evidence" value="ECO:0007669"/>
    <property type="project" value="InterPro"/>
</dbReference>
<dbReference type="SUPFAM" id="SSF63712">
    <property type="entry name" value="Nicotinic receptor ligand binding domain-like"/>
    <property type="match status" value="1"/>
</dbReference>
<evidence type="ECO:0000313" key="8">
    <source>
        <dbReference type="EMBL" id="KAK3090203.1"/>
    </source>
</evidence>
<dbReference type="InterPro" id="IPR006201">
    <property type="entry name" value="Neur_channel"/>
</dbReference>
<feature type="domain" description="Neurotransmitter-gated ion-channel ligand-binding" evidence="6">
    <location>
        <begin position="13"/>
        <end position="120"/>
    </location>
</feature>
<proteinExistence type="predicted"/>
<dbReference type="Pfam" id="PF02932">
    <property type="entry name" value="Neur_chan_memb"/>
    <property type="match status" value="1"/>
</dbReference>
<dbReference type="Pfam" id="PF02931">
    <property type="entry name" value="Neur_chan_LBD"/>
    <property type="match status" value="1"/>
</dbReference>
<dbReference type="AlphaFoldDB" id="A0AA88XRB1"/>
<gene>
    <name evidence="8" type="ORF">FSP39_010016</name>
</gene>
<dbReference type="CDD" id="cd19051">
    <property type="entry name" value="LGIC_TM_cation"/>
    <property type="match status" value="1"/>
</dbReference>
<feature type="transmembrane region" description="Helical" evidence="5">
    <location>
        <begin position="287"/>
        <end position="307"/>
    </location>
</feature>
<feature type="transmembrane region" description="Helical" evidence="5">
    <location>
        <begin position="124"/>
        <end position="147"/>
    </location>
</feature>
<dbReference type="InterPro" id="IPR036734">
    <property type="entry name" value="Neur_chan_lig-bd_sf"/>
</dbReference>
<keyword evidence="9" id="KW-1185">Reference proteome</keyword>
<dbReference type="GO" id="GO:0016020">
    <property type="term" value="C:membrane"/>
    <property type="evidence" value="ECO:0007669"/>
    <property type="project" value="UniProtKB-SubCell"/>
</dbReference>
<evidence type="ECO:0000256" key="2">
    <source>
        <dbReference type="ARBA" id="ARBA00022692"/>
    </source>
</evidence>
<evidence type="ECO:0000256" key="1">
    <source>
        <dbReference type="ARBA" id="ARBA00004141"/>
    </source>
</evidence>
<keyword evidence="2 5" id="KW-0812">Transmembrane</keyword>
<dbReference type="EMBL" id="VSWD01000010">
    <property type="protein sequence ID" value="KAK3090203.1"/>
    <property type="molecule type" value="Genomic_DNA"/>
</dbReference>
<evidence type="ECO:0000313" key="9">
    <source>
        <dbReference type="Proteomes" id="UP001186944"/>
    </source>
</evidence>
<comment type="subcellular location">
    <subcellularLocation>
        <location evidence="1">Membrane</location>
        <topology evidence="1">Multi-pass membrane protein</topology>
    </subcellularLocation>
</comment>
<evidence type="ECO:0000256" key="5">
    <source>
        <dbReference type="SAM" id="Phobius"/>
    </source>
</evidence>
<keyword evidence="3 5" id="KW-1133">Transmembrane helix</keyword>
<dbReference type="PANTHER" id="PTHR18945">
    <property type="entry name" value="NEUROTRANSMITTER GATED ION CHANNEL"/>
    <property type="match status" value="1"/>
</dbReference>
<evidence type="ECO:0000259" key="7">
    <source>
        <dbReference type="Pfam" id="PF02932"/>
    </source>
</evidence>
<dbReference type="Gene3D" id="2.70.170.10">
    <property type="entry name" value="Neurotransmitter-gated ion-channel ligand-binding domain"/>
    <property type="match status" value="1"/>
</dbReference>
<feature type="domain" description="Neurotransmitter-gated ion-channel transmembrane" evidence="7">
    <location>
        <begin position="128"/>
        <end position="246"/>
    </location>
</feature>
<dbReference type="SUPFAM" id="SSF90112">
    <property type="entry name" value="Neurotransmitter-gated ion-channel transmembrane pore"/>
    <property type="match status" value="1"/>
</dbReference>
<dbReference type="InterPro" id="IPR006202">
    <property type="entry name" value="Neur_chan_lig-bd"/>
</dbReference>
<keyword evidence="4 5" id="KW-0472">Membrane</keyword>
<dbReference type="Gene3D" id="1.20.58.390">
    <property type="entry name" value="Neurotransmitter-gated ion-channel transmembrane domain"/>
    <property type="match status" value="1"/>
</dbReference>
<name>A0AA88XRB1_PINIB</name>
<comment type="caution">
    <text evidence="8">The sequence shown here is derived from an EMBL/GenBank/DDBJ whole genome shotgun (WGS) entry which is preliminary data.</text>
</comment>
<dbReference type="InterPro" id="IPR006029">
    <property type="entry name" value="Neurotrans-gated_channel_TM"/>
</dbReference>
<feature type="transmembrane region" description="Helical" evidence="5">
    <location>
        <begin position="153"/>
        <end position="174"/>
    </location>
</feature>
<sequence>MAANIGIENSAEDGDFLNTDSTGMYLLVENGGLVSVKYSGIMKTTCTPDAYYYPFDVHTCSVVFVVFGYSNNEIHLDSLEIQQDKDVLLRHAEWEVEIGDVLESSSHLPTISVNIQLRRRATNIFLTTLLPLFMLVFLQVLVFVLPAESGERISYSITMFLSYAVFMTIVAESVPPSNPVTLISNFLTFLLVKGAMILILNIMILNIHHKDKSKTIPKPLRMLASCMFYRCRKMENDVHPEDSPNDLSRKESFLEVFDDEKERIPSQASYTSSDEITWPMVAHALDITFFIIFISTIVVFFTIFYFVHYF</sequence>
<evidence type="ECO:0000256" key="3">
    <source>
        <dbReference type="ARBA" id="ARBA00022989"/>
    </source>
</evidence>
<dbReference type="Proteomes" id="UP001186944">
    <property type="component" value="Unassembled WGS sequence"/>
</dbReference>
<reference evidence="8" key="1">
    <citation type="submission" date="2019-08" db="EMBL/GenBank/DDBJ databases">
        <title>The improved chromosome-level genome for the pearl oyster Pinctada fucata martensii using PacBio sequencing and Hi-C.</title>
        <authorList>
            <person name="Zheng Z."/>
        </authorList>
    </citation>
    <scope>NUCLEOTIDE SEQUENCE</scope>
    <source>
        <strain evidence="8">ZZ-2019</strain>
        <tissue evidence="8">Adductor muscle</tissue>
    </source>
</reference>
<feature type="transmembrane region" description="Helical" evidence="5">
    <location>
        <begin position="186"/>
        <end position="207"/>
    </location>
</feature>
<dbReference type="GO" id="GO:0004888">
    <property type="term" value="F:transmembrane signaling receptor activity"/>
    <property type="evidence" value="ECO:0007669"/>
    <property type="project" value="InterPro"/>
</dbReference>